<sequence>MTPAPGSWPSPVSVAKAVAAGRSLEAVAFAGDEVWWSEGRPAEGGRIVVCREISGGVEDLVPEGFNARTRVQEYGGTSWVPVADGSAVVFANFTDQRLYMVDPIGSAPRPITPEPALPAGLRYADLLPDPARGRVLAVQERHEGDGTFGTVRRSVVAVPLDGAAATDPAAIGTLVPEGTADFLAAPRLSPAGDALVFASWNHPDMPWDSTVVRLVPLGRDGLPLPGGEIRTIAGGPGISVVDPGFLSDGSVLVQSDESGWWQPELRDPRGGGRRRLSSIEQEFAPPQWNLGRHSWAPLPGGRLLVVPGGVPSVLDTLDESLQPIDPDWAACGDLATTPTGRAALVVGGPRIGTRVVLIEPRATPRTVRTASDDPLPAAYLPVPEHRTIDGVHVLVYPPTHPEHTAAPGTAPLVMTVHGGPTAAASRSASAQVAFFTSRGFAVADLDYRGSTGYGRPYRDALRGRWAELDVADAITVARGLLADGTAGSAVITGGSAGGLTVLGALTTTGHPFAGGTSSYGVADLQALETATHDFESRYLDSVAGPDHTTWTARSPISRAGQLSTPVLLLQGGRDPVVTPDQAEAFAAACREHGIAHALVVFPDEGHGFRAAAARIAALEAELSFYGQILGFPTPDVPVLELTRP</sequence>
<organism evidence="2 3">
    <name type="scientific">Nakamurella alba</name>
    <dbReference type="NCBI Taxonomy" id="2665158"/>
    <lineage>
        <taxon>Bacteria</taxon>
        <taxon>Bacillati</taxon>
        <taxon>Actinomycetota</taxon>
        <taxon>Actinomycetes</taxon>
        <taxon>Nakamurellales</taxon>
        <taxon>Nakamurellaceae</taxon>
        <taxon>Nakamurella</taxon>
    </lineage>
</organism>
<dbReference type="PANTHER" id="PTHR43056:SF5">
    <property type="entry name" value="PEPTIDASE S9 PROLYL OLIGOPEPTIDASE CATALYTIC DOMAIN-CONTAINING PROTEIN"/>
    <property type="match status" value="1"/>
</dbReference>
<evidence type="ECO:0000259" key="1">
    <source>
        <dbReference type="Pfam" id="PF00326"/>
    </source>
</evidence>
<dbReference type="SUPFAM" id="SSF69322">
    <property type="entry name" value="Tricorn protease domain 2"/>
    <property type="match status" value="1"/>
</dbReference>
<dbReference type="InterPro" id="IPR029058">
    <property type="entry name" value="AB_hydrolase_fold"/>
</dbReference>
<dbReference type="Proteomes" id="UP000460221">
    <property type="component" value="Unassembled WGS sequence"/>
</dbReference>
<dbReference type="Pfam" id="PF00326">
    <property type="entry name" value="Peptidase_S9"/>
    <property type="match status" value="1"/>
</dbReference>
<dbReference type="Gene3D" id="3.40.50.1820">
    <property type="entry name" value="alpha/beta hydrolase"/>
    <property type="match status" value="1"/>
</dbReference>
<dbReference type="GO" id="GO:0008236">
    <property type="term" value="F:serine-type peptidase activity"/>
    <property type="evidence" value="ECO:0007669"/>
    <property type="project" value="InterPro"/>
</dbReference>
<dbReference type="SUPFAM" id="SSF53474">
    <property type="entry name" value="alpha/beta-Hydrolases"/>
    <property type="match status" value="1"/>
</dbReference>
<protein>
    <submittedName>
        <fullName evidence="2">Prolyl oligopeptidase family serine peptidase</fullName>
    </submittedName>
</protein>
<dbReference type="InterPro" id="IPR001375">
    <property type="entry name" value="Peptidase_S9_cat"/>
</dbReference>
<evidence type="ECO:0000313" key="3">
    <source>
        <dbReference type="Proteomes" id="UP000460221"/>
    </source>
</evidence>
<keyword evidence="3" id="KW-1185">Reference proteome</keyword>
<accession>A0A7K1FHU6</accession>
<comment type="caution">
    <text evidence="2">The sequence shown here is derived from an EMBL/GenBank/DDBJ whole genome shotgun (WGS) entry which is preliminary data.</text>
</comment>
<dbReference type="InterPro" id="IPR011042">
    <property type="entry name" value="6-blade_b-propeller_TolB-like"/>
</dbReference>
<name>A0A7K1FHU6_9ACTN</name>
<dbReference type="PANTHER" id="PTHR43056">
    <property type="entry name" value="PEPTIDASE S9 PROLYL OLIGOPEPTIDASE"/>
    <property type="match status" value="1"/>
</dbReference>
<dbReference type="Gene3D" id="2.120.10.30">
    <property type="entry name" value="TolB, C-terminal domain"/>
    <property type="match status" value="1"/>
</dbReference>
<feature type="domain" description="Peptidase S9 prolyl oligopeptidase catalytic" evidence="1">
    <location>
        <begin position="428"/>
        <end position="630"/>
    </location>
</feature>
<dbReference type="GO" id="GO:0006508">
    <property type="term" value="P:proteolysis"/>
    <property type="evidence" value="ECO:0007669"/>
    <property type="project" value="InterPro"/>
</dbReference>
<proteinExistence type="predicted"/>
<dbReference type="RefSeq" id="WP_154767490.1">
    <property type="nucleotide sequence ID" value="NZ_WLYK01000001.1"/>
</dbReference>
<gene>
    <name evidence="2" type="ORF">GIS00_07010</name>
</gene>
<dbReference type="AlphaFoldDB" id="A0A7K1FHU6"/>
<dbReference type="InterPro" id="IPR050585">
    <property type="entry name" value="Xaa-Pro_dipeptidyl-ppase/CocE"/>
</dbReference>
<reference evidence="2 3" key="1">
    <citation type="submission" date="2019-11" db="EMBL/GenBank/DDBJ databases">
        <authorList>
            <person name="Jiang L.-Q."/>
        </authorList>
    </citation>
    <scope>NUCLEOTIDE SEQUENCE [LARGE SCALE GENOMIC DNA]</scope>
    <source>
        <strain evidence="2 3">YIM 132087</strain>
    </source>
</reference>
<evidence type="ECO:0000313" key="2">
    <source>
        <dbReference type="EMBL" id="MTD13691.1"/>
    </source>
</evidence>
<dbReference type="EMBL" id="WLYK01000001">
    <property type="protein sequence ID" value="MTD13691.1"/>
    <property type="molecule type" value="Genomic_DNA"/>
</dbReference>